<dbReference type="Proteomes" id="UP000266340">
    <property type="component" value="Unassembled WGS sequence"/>
</dbReference>
<feature type="domain" description="SLH" evidence="8">
    <location>
        <begin position="1150"/>
        <end position="1208"/>
    </location>
</feature>
<evidence type="ECO:0000259" key="8">
    <source>
        <dbReference type="PROSITE" id="PS51272"/>
    </source>
</evidence>
<keyword evidence="4" id="KW-0732">Signal</keyword>
<feature type="domain" description="NEAT" evidence="7">
    <location>
        <begin position="582"/>
        <end position="706"/>
    </location>
</feature>
<protein>
    <recommendedName>
        <fullName evidence="11">S-layer homology domain-containing protein</fullName>
    </recommendedName>
</protein>
<name>A0A398CTE7_9BACL</name>
<comment type="caution">
    <text evidence="9">The sequence shown here is derived from an EMBL/GenBank/DDBJ whole genome shotgun (WGS) entry which is preliminary data.</text>
</comment>
<dbReference type="RefSeq" id="WP_119150275.1">
    <property type="nucleotide sequence ID" value="NZ_JBHSOV010000001.1"/>
</dbReference>
<feature type="compositionally biased region" description="Basic and acidic residues" evidence="6">
    <location>
        <begin position="1064"/>
        <end position="1079"/>
    </location>
</feature>
<feature type="region of interest" description="Disordered" evidence="6">
    <location>
        <begin position="178"/>
        <end position="199"/>
    </location>
</feature>
<feature type="domain" description="SLH" evidence="8">
    <location>
        <begin position="1086"/>
        <end position="1149"/>
    </location>
</feature>
<dbReference type="AlphaFoldDB" id="A0A398CTE7"/>
<proteinExistence type="predicted"/>
<dbReference type="Gene3D" id="1.20.1270.90">
    <property type="entry name" value="AF1782-like"/>
    <property type="match status" value="2"/>
</dbReference>
<dbReference type="InterPro" id="IPR001119">
    <property type="entry name" value="SLH_dom"/>
</dbReference>
<keyword evidence="10" id="KW-1185">Reference proteome</keyword>
<keyword evidence="3" id="KW-0964">Secreted</keyword>
<evidence type="ECO:0008006" key="11">
    <source>
        <dbReference type="Google" id="ProtNLM"/>
    </source>
</evidence>
<feature type="domain" description="NEAT" evidence="7">
    <location>
        <begin position="782"/>
        <end position="899"/>
    </location>
</feature>
<dbReference type="OrthoDB" id="504962at2"/>
<evidence type="ECO:0000256" key="2">
    <source>
        <dbReference type="ARBA" id="ARBA00022512"/>
    </source>
</evidence>
<feature type="compositionally biased region" description="Low complexity" evidence="6">
    <location>
        <begin position="189"/>
        <end position="199"/>
    </location>
</feature>
<keyword evidence="2" id="KW-0134">Cell wall</keyword>
<dbReference type="EMBL" id="QXJM01000039">
    <property type="protein sequence ID" value="RIE02234.1"/>
    <property type="molecule type" value="Genomic_DNA"/>
</dbReference>
<evidence type="ECO:0000313" key="9">
    <source>
        <dbReference type="EMBL" id="RIE02234.1"/>
    </source>
</evidence>
<evidence type="ECO:0000256" key="6">
    <source>
        <dbReference type="SAM" id="MobiDB-lite"/>
    </source>
</evidence>
<feature type="domain" description="NEAT" evidence="7">
    <location>
        <begin position="923"/>
        <end position="1040"/>
    </location>
</feature>
<feature type="region of interest" description="Disordered" evidence="6">
    <location>
        <begin position="1035"/>
        <end position="1094"/>
    </location>
</feature>
<dbReference type="SMART" id="SM00725">
    <property type="entry name" value="NEAT"/>
    <property type="match status" value="4"/>
</dbReference>
<feature type="domain" description="SLH" evidence="8">
    <location>
        <begin position="1209"/>
        <end position="1272"/>
    </location>
</feature>
<accession>A0A398CTE7</accession>
<evidence type="ECO:0000256" key="3">
    <source>
        <dbReference type="ARBA" id="ARBA00022525"/>
    </source>
</evidence>
<dbReference type="Pfam" id="PF00395">
    <property type="entry name" value="SLH"/>
    <property type="match status" value="3"/>
</dbReference>
<evidence type="ECO:0000313" key="10">
    <source>
        <dbReference type="Proteomes" id="UP000266340"/>
    </source>
</evidence>
<evidence type="ECO:0000256" key="5">
    <source>
        <dbReference type="ARBA" id="ARBA00023088"/>
    </source>
</evidence>
<gene>
    <name evidence="9" type="ORF">D3H35_15985</name>
</gene>
<dbReference type="InterPro" id="IPR050436">
    <property type="entry name" value="IsdA"/>
</dbReference>
<dbReference type="PROSITE" id="PS50978">
    <property type="entry name" value="NEAT"/>
    <property type="match status" value="4"/>
</dbReference>
<dbReference type="Gene3D" id="2.60.40.1850">
    <property type="match status" value="4"/>
</dbReference>
<dbReference type="PANTHER" id="PTHR37824">
    <property type="entry name" value="IRON-REGULATED SURFACE DETERMINANT PROTEIN C"/>
    <property type="match status" value="1"/>
</dbReference>
<dbReference type="SUPFAM" id="SSF158911">
    <property type="entry name" value="NEAT domain-like"/>
    <property type="match status" value="4"/>
</dbReference>
<evidence type="ECO:0000256" key="1">
    <source>
        <dbReference type="ARBA" id="ARBA00004168"/>
    </source>
</evidence>
<dbReference type="InterPro" id="IPR037250">
    <property type="entry name" value="NEAT_dom_sf"/>
</dbReference>
<evidence type="ECO:0000259" key="7">
    <source>
        <dbReference type="PROSITE" id="PS50978"/>
    </source>
</evidence>
<dbReference type="InterPro" id="IPR006635">
    <property type="entry name" value="NEAT_dom"/>
</dbReference>
<dbReference type="PANTHER" id="PTHR37824:SF1">
    <property type="entry name" value="IRON-REGULATED SURFACE DETERMINANT PROTEIN C"/>
    <property type="match status" value="1"/>
</dbReference>
<evidence type="ECO:0000256" key="4">
    <source>
        <dbReference type="ARBA" id="ARBA00022729"/>
    </source>
</evidence>
<reference evidence="9 10" key="1">
    <citation type="submission" date="2018-09" db="EMBL/GenBank/DDBJ databases">
        <title>Cohnella cavernae sp. nov., isolated from a karst cave.</title>
        <authorList>
            <person name="Zhu H."/>
        </authorList>
    </citation>
    <scope>NUCLEOTIDE SEQUENCE [LARGE SCALE GENOMIC DNA]</scope>
    <source>
        <strain evidence="9 10">K2E09-144</strain>
    </source>
</reference>
<sequence length="1274" mass="136255">MKLKTRLKTTIVFLLSFSLILSYLYAGPIASASAAAGNALVQNGAYQLDFNILKDGEVSVSTANMYMKINGTKGTLRVNDGVITFEHEIETENLNKFEYLGYRPDGAAKPPISGSSAPDTTAYVNATVSAGPTADKKIIRYAITDITKKQDILMHINITEIGYNHWYHAQIGIDTGPLNLPGSGGEDPGTSSGEGSNSGSVTLEKLQTLLAKAQEVYEGSAEGAAYGQYPAGSRALLETAIFAAKVELNATTEGDQAAYATIHNKLEQHLKGFQALQKVADKTALRALLPAMSKFISKALVNGQTNGGPGDVKSATVAGEYFHSDIKSLQRLLTNGEKYLEDPAATQTQVDNTVTGIRGQYEWTLQHRYVEFEPFELYVLDTPNATNEESAKVGLLSRAVTTISQASYTVNSGEVLGNIRLNQRPDDNKVMFFIPFGNGVYFSPDMYEAILPAAVTRYPNTAIGDTVYQSALKSFDDNLDTVWSGLGHITFKLNGVKQSLYLSFNRLIHQKLKQSLVDAVRYHDKAPKLSGADAADYDAAKADLSDAIAATEPVAANLNATRPDILNAAADLKAAVDAFKAVAQFEYDLYYSTLHATHSAFSEVDSYLAKPAKILPRSDGTYEVTLTVKGSSVIRELKVAKDGVYSDVTVLSENTADNSRVVRFVAADLTQQTLAKVRVVTSHQGASYDNTYDIRFHFNDVDNTALQGEIAAANGKLRAAVVGTQVGQYPLTAKTALSDAVAAAGEVAVNGANTEALTASALTALQQAVQSFDASVVTANDLPDGEYTIGFTVLKKDQEEVSTLNGYAVSPARLRIAGGVKTISFTLKQSAEIPSLKVNGQAVTVESTNATANTRVVSFPVTDLTVDTVGWTKFNWAAQSIYSEYDIRFRFDGASAAPYVSGPDPAGPVVPGVPGGGSGTGTLQDGNYFLPFRILKNGTDSTSIANDYVISPALLKVAGGSKTVSFTVLRSFEVNQITMNGSSGSIVSRDTANNTRVVSYPLTTLSGKQSGTVRIDWNEFNYHHSYDIQFQFDEGSMTSAGGNPTVPGGNGNISSPSLENPGTDEEKPPTETEQPKTEESSNEEQAPKANFSDTGSHWAIREINRAVQLGIVSGFKDGSFRPNQNITRGELITIVSQALKLEGDVSESDFRDLEQIPAWARKHAVLASKLGLISGYEDGTFRAGKSITRVELAIIIAKAAGLELKDDARLTFADAGNIPEWARKSIAAAVEAGLIKGKGNNRFDPNAPATRAEAVTLVLGLLDLDAKAAKKSAE</sequence>
<organism evidence="9 10">
    <name type="scientific">Cohnella faecalis</name>
    <dbReference type="NCBI Taxonomy" id="2315694"/>
    <lineage>
        <taxon>Bacteria</taxon>
        <taxon>Bacillati</taxon>
        <taxon>Bacillota</taxon>
        <taxon>Bacilli</taxon>
        <taxon>Bacillales</taxon>
        <taxon>Paenibacillaceae</taxon>
        <taxon>Cohnella</taxon>
    </lineage>
</organism>
<keyword evidence="5" id="KW-0572">Peptidoglycan-anchor</keyword>
<feature type="domain" description="NEAT" evidence="7">
    <location>
        <begin position="41"/>
        <end position="181"/>
    </location>
</feature>
<dbReference type="Pfam" id="PF05031">
    <property type="entry name" value="NEAT"/>
    <property type="match status" value="4"/>
</dbReference>
<dbReference type="PROSITE" id="PS51272">
    <property type="entry name" value="SLH"/>
    <property type="match status" value="3"/>
</dbReference>
<comment type="subcellular location">
    <subcellularLocation>
        <location evidence="1">Secreted</location>
        <location evidence="1">Cell wall</location>
        <topology evidence="1">Peptidoglycan-anchor</topology>
    </subcellularLocation>
</comment>
<dbReference type="CDD" id="cd06920">
    <property type="entry name" value="NEAT"/>
    <property type="match status" value="4"/>
</dbReference>